<dbReference type="Proteomes" id="UP000655523">
    <property type="component" value="Unassembled WGS sequence"/>
</dbReference>
<comment type="caution">
    <text evidence="1">The sequence shown here is derived from an EMBL/GenBank/DDBJ whole genome shotgun (WGS) entry which is preliminary data.</text>
</comment>
<keyword evidence="2" id="KW-1185">Reference proteome</keyword>
<gene>
    <name evidence="1" type="ORF">GNZ13_22280</name>
</gene>
<name>A0A972NPC6_9BURK</name>
<reference evidence="1 2" key="1">
    <citation type="submission" date="2019-11" db="EMBL/GenBank/DDBJ databases">
        <title>Metabolism of dissolved organic matter in forest soils.</title>
        <authorList>
            <person name="Cyle K.T."/>
            <person name="Wilhelm R.C."/>
            <person name="Martinez C.E."/>
        </authorList>
    </citation>
    <scope>NUCLEOTIDE SEQUENCE [LARGE SCALE GENOMIC DNA]</scope>
    <source>
        <strain evidence="1 2">5N</strain>
    </source>
</reference>
<dbReference type="AlphaFoldDB" id="A0A972NPC6"/>
<organism evidence="1 2">
    <name type="scientific">Paraburkholderia elongata</name>
    <dbReference type="NCBI Taxonomy" id="2675747"/>
    <lineage>
        <taxon>Bacteria</taxon>
        <taxon>Pseudomonadati</taxon>
        <taxon>Pseudomonadota</taxon>
        <taxon>Betaproteobacteria</taxon>
        <taxon>Burkholderiales</taxon>
        <taxon>Burkholderiaceae</taxon>
        <taxon>Paraburkholderia</taxon>
    </lineage>
</organism>
<evidence type="ECO:0000313" key="1">
    <source>
        <dbReference type="EMBL" id="NPT57228.1"/>
    </source>
</evidence>
<sequence length="103" mass="11719">MTHHLGVVMKTISKPVALRLDHHTTAHGAGLTYQRHFARQRPLFAAPSADLLTLVIAEAMKRKAQAEIQRDVLRETIYEIPVSPERGRDRTADIYRSDPDEYT</sequence>
<accession>A0A972NPC6</accession>
<proteinExistence type="predicted"/>
<protein>
    <submittedName>
        <fullName evidence="1">Uncharacterized protein</fullName>
    </submittedName>
</protein>
<evidence type="ECO:0000313" key="2">
    <source>
        <dbReference type="Proteomes" id="UP000655523"/>
    </source>
</evidence>
<dbReference type="EMBL" id="WOEZ01000119">
    <property type="protein sequence ID" value="NPT57228.1"/>
    <property type="molecule type" value="Genomic_DNA"/>
</dbReference>